<dbReference type="AlphaFoldDB" id="A0A8T2UMR3"/>
<evidence type="ECO:0000313" key="2">
    <source>
        <dbReference type="EMBL" id="KAH7435186.1"/>
    </source>
</evidence>
<comment type="caution">
    <text evidence="2">The sequence shown here is derived from an EMBL/GenBank/DDBJ whole genome shotgun (WGS) entry which is preliminary data.</text>
</comment>
<feature type="compositionally biased region" description="Polar residues" evidence="1">
    <location>
        <begin position="394"/>
        <end position="403"/>
    </location>
</feature>
<name>A0A8T2UMR3_CERRI</name>
<evidence type="ECO:0000256" key="1">
    <source>
        <dbReference type="SAM" id="MobiDB-lite"/>
    </source>
</evidence>
<sequence length="491" mass="53099">MDPSLEADIAERMERATRAVIASSPLASYSFSQSSARQDHHPLPSLADLLLHVGPKDCPRCPSCRAPLVFGSRSRICLACENTLVEIPPPSLTSSLAFRRFSEMFGMETDLEGVEEHLSNQSVPSTTKVSSSASLPPMEATVQKSSLPLEVSLDLPAEEHFNTNPQVSQPPTSISSDFSLPASEEIIAPQRHSSILDYSAKLEGISLEDFFSSKGKQEVSEPQKFDAASVPELEKAVPMNSSVVNIQKDSLFWDPLSETIIPDGFDMMAETGRSSSNKEAVDSLGVVEEDPFDSWESDFQSAPPIMPEASISSSFQSQSSYQGGTFEDFFGNPTIRKDGSAERVVADLEEDNVQAKNGNFFGSYVDTTTGKIADIDDLFLGTGWGQSGPLSIEDSGNQTTNGLNEGDLLGPLSFMQKKMPSDSDSSVDFTEGGNPSKTNEKPSTQLQGSESTGKRSLEPLLAQLHDLSFMLSDRLVIKTEGEGNDLNNRSP</sequence>
<keyword evidence="3" id="KW-1185">Reference proteome</keyword>
<gene>
    <name evidence="2" type="ORF">KP509_06G053900</name>
</gene>
<feature type="compositionally biased region" description="Polar residues" evidence="1">
    <location>
        <begin position="422"/>
        <end position="451"/>
    </location>
</feature>
<proteinExistence type="predicted"/>
<feature type="region of interest" description="Disordered" evidence="1">
    <location>
        <begin position="390"/>
        <end position="459"/>
    </location>
</feature>
<accession>A0A8T2UMR3</accession>
<protein>
    <submittedName>
        <fullName evidence="2">Uncharacterized protein</fullName>
    </submittedName>
</protein>
<evidence type="ECO:0000313" key="3">
    <source>
        <dbReference type="Proteomes" id="UP000825935"/>
    </source>
</evidence>
<dbReference type="OrthoDB" id="1921040at2759"/>
<dbReference type="Proteomes" id="UP000825935">
    <property type="component" value="Chromosome 6"/>
</dbReference>
<organism evidence="2 3">
    <name type="scientific">Ceratopteris richardii</name>
    <name type="common">Triangle waterfern</name>
    <dbReference type="NCBI Taxonomy" id="49495"/>
    <lineage>
        <taxon>Eukaryota</taxon>
        <taxon>Viridiplantae</taxon>
        <taxon>Streptophyta</taxon>
        <taxon>Embryophyta</taxon>
        <taxon>Tracheophyta</taxon>
        <taxon>Polypodiopsida</taxon>
        <taxon>Polypodiidae</taxon>
        <taxon>Polypodiales</taxon>
        <taxon>Pteridineae</taxon>
        <taxon>Pteridaceae</taxon>
        <taxon>Parkerioideae</taxon>
        <taxon>Ceratopteris</taxon>
    </lineage>
</organism>
<dbReference type="EMBL" id="CM035411">
    <property type="protein sequence ID" value="KAH7435184.1"/>
    <property type="molecule type" value="Genomic_DNA"/>
</dbReference>
<reference evidence="2" key="1">
    <citation type="submission" date="2021-08" db="EMBL/GenBank/DDBJ databases">
        <title>WGS assembly of Ceratopteris richardii.</title>
        <authorList>
            <person name="Marchant D.B."/>
            <person name="Chen G."/>
            <person name="Jenkins J."/>
            <person name="Shu S."/>
            <person name="Leebens-Mack J."/>
            <person name="Grimwood J."/>
            <person name="Schmutz J."/>
            <person name="Soltis P."/>
            <person name="Soltis D."/>
            <person name="Chen Z.-H."/>
        </authorList>
    </citation>
    <scope>NUCLEOTIDE SEQUENCE</scope>
    <source>
        <strain evidence="2">Whitten #5841</strain>
        <tissue evidence="2">Leaf</tissue>
    </source>
</reference>
<dbReference type="EMBL" id="CM035411">
    <property type="protein sequence ID" value="KAH7435186.1"/>
    <property type="molecule type" value="Genomic_DNA"/>
</dbReference>